<feature type="region of interest" description="Disordered" evidence="1">
    <location>
        <begin position="381"/>
        <end position="428"/>
    </location>
</feature>
<dbReference type="GeneID" id="67034102"/>
<evidence type="ECO:0000313" key="4">
    <source>
        <dbReference type="Proteomes" id="UP000650533"/>
    </source>
</evidence>
<organism evidence="3 4">
    <name type="scientific">Rhizoctonia solani</name>
    <dbReference type="NCBI Taxonomy" id="456999"/>
    <lineage>
        <taxon>Eukaryota</taxon>
        <taxon>Fungi</taxon>
        <taxon>Dikarya</taxon>
        <taxon>Basidiomycota</taxon>
        <taxon>Agaricomycotina</taxon>
        <taxon>Agaricomycetes</taxon>
        <taxon>Cantharellales</taxon>
        <taxon>Ceratobasidiaceae</taxon>
        <taxon>Rhizoctonia</taxon>
    </lineage>
</organism>
<reference evidence="3" key="1">
    <citation type="submission" date="2020-05" db="EMBL/GenBank/DDBJ databases">
        <title>Evolutionary and genomic comparisons of hybrid uninucleate and nonhybrid Rhizoctonia fungi.</title>
        <authorList>
            <person name="Li C."/>
            <person name="Chen X."/>
        </authorList>
    </citation>
    <scope>NUCLEOTIDE SEQUENCE</scope>
    <source>
        <strain evidence="3">AG-1 IA</strain>
    </source>
</reference>
<evidence type="ECO:0000313" key="3">
    <source>
        <dbReference type="EMBL" id="QRW24912.1"/>
    </source>
</evidence>
<keyword evidence="2" id="KW-1133">Transmembrane helix</keyword>
<feature type="transmembrane region" description="Helical" evidence="2">
    <location>
        <begin position="316"/>
        <end position="337"/>
    </location>
</feature>
<dbReference type="RefSeq" id="XP_043185149.1">
    <property type="nucleotide sequence ID" value="XM_043331639.1"/>
</dbReference>
<dbReference type="AlphaFoldDB" id="A0A8H8T1M3"/>
<sequence>MRQYTRPLLSTTVVLLQHLAKMLRNLTLDDYSPFIQYDSSWVDANITTDGRMNYQNSTFRQTNIYDAKASLITGSTSCCSAELFLTGFLKQATITFRGSGLYIYGAKRTDHGLYQITVNNEPPMAGNGYSGGSNIYQTLLFGRSNLRNQPNTVVLQNIPDSGRSWLDIDYVVITYETDTDTSESVDIDSGKFTYSSEWDTEIISGYRTSVPYVTRTAGATATLDFQGSEITLYGRTGPNFGMFRVQVDNQEALTLNATRENSYPPTVLYTTNGLSAGKHTITLTNLEANKALAVDYATCIPHAGSPSSPKVLSPGAIGGIVAGTMIVLGIFVLGWHLRRRRKHRYQGVSSVPRSENVPVNYQWDHYDPHISLSSNQIQPPLGYVHLQPMPSTNAHRNFASRKPGTGEGPPRPPASTVLGSETQSSYDSQNDTLVTREANDGHFVHETDVRSLPPMYNQVSSSKLLCCK</sequence>
<dbReference type="KEGG" id="rsx:RhiXN_11824"/>
<evidence type="ECO:0000256" key="1">
    <source>
        <dbReference type="SAM" id="MobiDB-lite"/>
    </source>
</evidence>
<name>A0A8H8T1M3_9AGAM</name>
<proteinExistence type="predicted"/>
<dbReference type="EMBL" id="CP059669">
    <property type="protein sequence ID" value="QRW24912.1"/>
    <property type="molecule type" value="Genomic_DNA"/>
</dbReference>
<accession>A0A8H8T1M3</accession>
<dbReference type="Proteomes" id="UP000650533">
    <property type="component" value="Chromosome 12"/>
</dbReference>
<keyword evidence="2" id="KW-0472">Membrane</keyword>
<keyword evidence="2" id="KW-0812">Transmembrane</keyword>
<evidence type="ECO:0000256" key="2">
    <source>
        <dbReference type="SAM" id="Phobius"/>
    </source>
</evidence>
<feature type="compositionally biased region" description="Polar residues" evidence="1">
    <location>
        <begin position="417"/>
        <end position="428"/>
    </location>
</feature>
<dbReference type="Gene3D" id="2.60.120.260">
    <property type="entry name" value="Galactose-binding domain-like"/>
    <property type="match status" value="2"/>
</dbReference>
<protein>
    <submittedName>
        <fullName evidence="3">Uncharacterized protein</fullName>
    </submittedName>
</protein>
<gene>
    <name evidence="3" type="ORF">RhiXN_11824</name>
</gene>